<dbReference type="AlphaFoldDB" id="A0A4Y2KFT3"/>
<accession>A0A4Y2KFT3</accession>
<dbReference type="EMBL" id="BGPR01271945">
    <property type="protein sequence ID" value="GBN00791.1"/>
    <property type="molecule type" value="Genomic_DNA"/>
</dbReference>
<reference evidence="2 3" key="1">
    <citation type="journal article" date="2019" name="Sci. Rep.">
        <title>Orb-weaving spider Araneus ventricosus genome elucidates the spidroin gene catalogue.</title>
        <authorList>
            <person name="Kono N."/>
            <person name="Nakamura H."/>
            <person name="Ohtoshi R."/>
            <person name="Moran D.A.P."/>
            <person name="Shinohara A."/>
            <person name="Yoshida Y."/>
            <person name="Fujiwara M."/>
            <person name="Mori M."/>
            <person name="Tomita M."/>
            <person name="Arakawa K."/>
        </authorList>
    </citation>
    <scope>NUCLEOTIDE SEQUENCE [LARGE SCALE GENOMIC DNA]</scope>
</reference>
<feature type="non-terminal residue" evidence="2">
    <location>
        <position position="1"/>
    </location>
</feature>
<gene>
    <name evidence="2" type="ORF">AVEN_111522_1</name>
    <name evidence="1" type="ORF">AVEN_33175_1</name>
</gene>
<protein>
    <submittedName>
        <fullName evidence="2">Uncharacterized protein</fullName>
    </submittedName>
</protein>
<evidence type="ECO:0000313" key="2">
    <source>
        <dbReference type="EMBL" id="GBN00869.1"/>
    </source>
</evidence>
<organism evidence="2 3">
    <name type="scientific">Araneus ventricosus</name>
    <name type="common">Orbweaver spider</name>
    <name type="synonym">Epeira ventricosa</name>
    <dbReference type="NCBI Taxonomy" id="182803"/>
    <lineage>
        <taxon>Eukaryota</taxon>
        <taxon>Metazoa</taxon>
        <taxon>Ecdysozoa</taxon>
        <taxon>Arthropoda</taxon>
        <taxon>Chelicerata</taxon>
        <taxon>Arachnida</taxon>
        <taxon>Araneae</taxon>
        <taxon>Araneomorphae</taxon>
        <taxon>Entelegynae</taxon>
        <taxon>Araneoidea</taxon>
        <taxon>Araneidae</taxon>
        <taxon>Araneus</taxon>
    </lineage>
</organism>
<name>A0A4Y2KFT3_ARAVE</name>
<evidence type="ECO:0000313" key="1">
    <source>
        <dbReference type="EMBL" id="GBN00791.1"/>
    </source>
</evidence>
<evidence type="ECO:0000313" key="3">
    <source>
        <dbReference type="Proteomes" id="UP000499080"/>
    </source>
</evidence>
<sequence length="58" mass="6113">QVGMVAIGAKMCSATVPLLIVVAACHSVLRMTSSVVDLSLCTIIPLDAQGDQLVRWKC</sequence>
<keyword evidence="3" id="KW-1185">Reference proteome</keyword>
<dbReference type="EMBL" id="BGPR01271975">
    <property type="protein sequence ID" value="GBN00869.1"/>
    <property type="molecule type" value="Genomic_DNA"/>
</dbReference>
<proteinExistence type="predicted"/>
<comment type="caution">
    <text evidence="2">The sequence shown here is derived from an EMBL/GenBank/DDBJ whole genome shotgun (WGS) entry which is preliminary data.</text>
</comment>
<dbReference type="Proteomes" id="UP000499080">
    <property type="component" value="Unassembled WGS sequence"/>
</dbReference>